<dbReference type="Proteomes" id="UP000199315">
    <property type="component" value="Unassembled WGS sequence"/>
</dbReference>
<reference evidence="2 3" key="1">
    <citation type="submission" date="2016-09" db="EMBL/GenBank/DDBJ databases">
        <authorList>
            <person name="Capua I."/>
            <person name="De Benedictis P."/>
            <person name="Joannis T."/>
            <person name="Lombin L.H."/>
            <person name="Cattoli G."/>
        </authorList>
    </citation>
    <scope>NUCLEOTIDE SEQUENCE [LARGE SCALE GENOMIC DNA]</scope>
    <source>
        <strain evidence="2 3">GluBS11</strain>
    </source>
</reference>
<protein>
    <submittedName>
        <fullName evidence="2">Uncharacterized protein</fullName>
    </submittedName>
</protein>
<keyword evidence="3" id="KW-1185">Reference proteome</keyword>
<dbReference type="AlphaFoldDB" id="A0A1D3TNN8"/>
<keyword evidence="1" id="KW-0472">Membrane</keyword>
<proteinExistence type="predicted"/>
<accession>A0A1D3TNN8</accession>
<evidence type="ECO:0000313" key="3">
    <source>
        <dbReference type="Proteomes" id="UP000199315"/>
    </source>
</evidence>
<feature type="transmembrane region" description="Helical" evidence="1">
    <location>
        <begin position="144"/>
        <end position="169"/>
    </location>
</feature>
<dbReference type="RefSeq" id="WP_091228747.1">
    <property type="nucleotide sequence ID" value="NZ_FMKA01000001.1"/>
</dbReference>
<keyword evidence="1" id="KW-0812">Transmembrane</keyword>
<feature type="transmembrane region" description="Helical" evidence="1">
    <location>
        <begin position="175"/>
        <end position="196"/>
    </location>
</feature>
<name>A0A1D3TNN8_9FIRM</name>
<dbReference type="OrthoDB" id="1739584at2"/>
<dbReference type="EMBL" id="FMKA01000001">
    <property type="protein sequence ID" value="SCP94930.1"/>
    <property type="molecule type" value="Genomic_DNA"/>
</dbReference>
<gene>
    <name evidence="2" type="ORF">SAMN05421730_1001168</name>
</gene>
<organism evidence="2 3">
    <name type="scientific">Anaerobium acetethylicum</name>
    <dbReference type="NCBI Taxonomy" id="1619234"/>
    <lineage>
        <taxon>Bacteria</taxon>
        <taxon>Bacillati</taxon>
        <taxon>Bacillota</taxon>
        <taxon>Clostridia</taxon>
        <taxon>Lachnospirales</taxon>
        <taxon>Lachnospiraceae</taxon>
        <taxon>Anaerobium</taxon>
    </lineage>
</organism>
<dbReference type="STRING" id="1619234.SAMN05421730_1001168"/>
<evidence type="ECO:0000313" key="2">
    <source>
        <dbReference type="EMBL" id="SCP94930.1"/>
    </source>
</evidence>
<keyword evidence="1" id="KW-1133">Transmembrane helix</keyword>
<sequence length="283" mass="32264">MPWCPNCKNEYVEGITECADCHVELVEELPLEEKMSTLLFAEEELAKELAEFLAYSNITGVQVAYNEEYAMYEVLAPEKYDREAMKYTNVFKNTKEKMLAESEGAMVAEDTEESPALPEKAKEKPAFAYVKKADRYDEVISSAYTFLLVGVIGLIALFLVATNVIPLNLAGGSKYLIYIVMGAMFVIFLVISVYSFKSAKVLAKEAVEEKELTEAIMDWFIKGFSKEAFEVSADTANDEKISDEVRYFRRCEKIKEIISTTYENLDESYLDKITEDLYQKIFE</sequence>
<evidence type="ECO:0000256" key="1">
    <source>
        <dbReference type="SAM" id="Phobius"/>
    </source>
</evidence>